<name>A0ABV0A426_9HYPH</name>
<dbReference type="RefSeq" id="WP_346013728.1">
    <property type="nucleotide sequence ID" value="NZ_JAQYXP010000006.1"/>
</dbReference>
<accession>A0ABV0A426</accession>
<dbReference type="InterPro" id="IPR042525">
    <property type="entry name" value="Rad52_Rad59_Rad22_sf"/>
</dbReference>
<evidence type="ECO:0000313" key="3">
    <source>
        <dbReference type="Proteomes" id="UP001407347"/>
    </source>
</evidence>
<feature type="compositionally biased region" description="Basic and acidic residues" evidence="1">
    <location>
        <begin position="160"/>
        <end position="174"/>
    </location>
</feature>
<proteinExistence type="predicted"/>
<feature type="compositionally biased region" description="Low complexity" evidence="1">
    <location>
        <begin position="176"/>
        <end position="193"/>
    </location>
</feature>
<dbReference type="Proteomes" id="UP001407347">
    <property type="component" value="Unassembled WGS sequence"/>
</dbReference>
<feature type="compositionally biased region" description="Low complexity" evidence="1">
    <location>
        <begin position="200"/>
        <end position="216"/>
    </location>
</feature>
<gene>
    <name evidence="2" type="ORF">PUR29_34725</name>
</gene>
<dbReference type="EMBL" id="JAQYXP010000006">
    <property type="protein sequence ID" value="MEN3238597.1"/>
    <property type="molecule type" value="Genomic_DNA"/>
</dbReference>
<comment type="caution">
    <text evidence="2">The sequence shown here is derived from an EMBL/GenBank/DDBJ whole genome shotgun (WGS) entry which is preliminary data.</text>
</comment>
<evidence type="ECO:0000313" key="2">
    <source>
        <dbReference type="EMBL" id="MEN3238597.1"/>
    </source>
</evidence>
<keyword evidence="3" id="KW-1185">Reference proteome</keyword>
<evidence type="ECO:0000256" key="1">
    <source>
        <dbReference type="SAM" id="MobiDB-lite"/>
    </source>
</evidence>
<protein>
    <submittedName>
        <fullName evidence="2">Uncharacterized protein</fullName>
    </submittedName>
</protein>
<dbReference type="Gene3D" id="3.30.390.80">
    <property type="entry name" value="DNA repair protein Rad52/59/22"/>
    <property type="match status" value="1"/>
</dbReference>
<reference evidence="2 3" key="1">
    <citation type="journal article" date="2023" name="PLoS ONE">
        <title>Complete genome assembly of Hawai'i environmental nontuberculous mycobacteria reveals unexpected co-isolation with methylobacteria.</title>
        <authorList>
            <person name="Hendrix J."/>
            <person name="Epperson L.E."/>
            <person name="Tong E.I."/>
            <person name="Chan Y.L."/>
            <person name="Hasan N.A."/>
            <person name="Dawrs S.N."/>
            <person name="Norton G.J."/>
            <person name="Virdi R."/>
            <person name="Crooks J.L."/>
            <person name="Chan E.D."/>
            <person name="Honda J.R."/>
            <person name="Strong M."/>
        </authorList>
    </citation>
    <scope>NUCLEOTIDE SEQUENCE [LARGE SCALE GENOMIC DNA]</scope>
    <source>
        <strain evidence="2 3">NJH_HI04-1</strain>
    </source>
</reference>
<sequence length="287" mass="31276">MVNDNLKIWNNAQATDPKFTKEFKKGGGFSGTAINATWMAKRATETFGPIGIGWGVTIVEENIHDVGDGKKLHVLRIKLWYMLDGKRGEVEHFGQTMLVDKRQSGTFVDEEAPKKSLTDAMTKALSLLGFAADVHMGMYDDNKYVNAVGKHFEEQRKIEAEERRAQRDAEKAERLAGPAPVAALAPPQAANSPEATQNEAPAADAPATADAVPSDPETGEVDPVYADIHAKITAADTINKVTDLMLDPETQKAMAEMSDEAKKQLRDYGTKRLKALGWGKKAEPKAA</sequence>
<organism evidence="2 3">
    <name type="scientific">Methylobacterium ajmalii</name>
    <dbReference type="NCBI Taxonomy" id="2738439"/>
    <lineage>
        <taxon>Bacteria</taxon>
        <taxon>Pseudomonadati</taxon>
        <taxon>Pseudomonadota</taxon>
        <taxon>Alphaproteobacteria</taxon>
        <taxon>Hyphomicrobiales</taxon>
        <taxon>Methylobacteriaceae</taxon>
        <taxon>Methylobacterium</taxon>
    </lineage>
</organism>
<feature type="region of interest" description="Disordered" evidence="1">
    <location>
        <begin position="160"/>
        <end position="221"/>
    </location>
</feature>